<dbReference type="AlphaFoldDB" id="J3KYC9"/>
<keyword evidence="2" id="KW-1185">Reference proteome</keyword>
<dbReference type="EnsemblPlants" id="OB01G19850.1">
    <property type="protein sequence ID" value="OB01G19850.1"/>
    <property type="gene ID" value="OB01G19850"/>
</dbReference>
<reference evidence="1" key="2">
    <citation type="submission" date="2013-04" db="UniProtKB">
        <authorList>
            <consortium name="EnsemblPlants"/>
        </authorList>
    </citation>
    <scope>IDENTIFICATION</scope>
</reference>
<sequence>GWSSDASGSGPGATGLPSQCIRFHHGKGVNEKAAFKGKPIKSLHFSVHRTLHNLARACMKKREERKDVN</sequence>
<evidence type="ECO:0000313" key="1">
    <source>
        <dbReference type="EnsemblPlants" id="OB01G19850.1"/>
    </source>
</evidence>
<organism evidence="1">
    <name type="scientific">Oryza brachyantha</name>
    <name type="common">malo sina</name>
    <dbReference type="NCBI Taxonomy" id="4533"/>
    <lineage>
        <taxon>Eukaryota</taxon>
        <taxon>Viridiplantae</taxon>
        <taxon>Streptophyta</taxon>
        <taxon>Embryophyta</taxon>
        <taxon>Tracheophyta</taxon>
        <taxon>Spermatophyta</taxon>
        <taxon>Magnoliopsida</taxon>
        <taxon>Liliopsida</taxon>
        <taxon>Poales</taxon>
        <taxon>Poaceae</taxon>
        <taxon>BOP clade</taxon>
        <taxon>Oryzoideae</taxon>
        <taxon>Oryzeae</taxon>
        <taxon>Oryzinae</taxon>
        <taxon>Oryza</taxon>
    </lineage>
</organism>
<reference evidence="1" key="1">
    <citation type="journal article" date="2013" name="Nat. Commun.">
        <title>Whole-genome sequencing of Oryza brachyantha reveals mechanisms underlying Oryza genome evolution.</title>
        <authorList>
            <person name="Chen J."/>
            <person name="Huang Q."/>
            <person name="Gao D."/>
            <person name="Wang J."/>
            <person name="Lang Y."/>
            <person name="Liu T."/>
            <person name="Li B."/>
            <person name="Bai Z."/>
            <person name="Luis Goicoechea J."/>
            <person name="Liang C."/>
            <person name="Chen C."/>
            <person name="Zhang W."/>
            <person name="Sun S."/>
            <person name="Liao Y."/>
            <person name="Zhang X."/>
            <person name="Yang L."/>
            <person name="Song C."/>
            <person name="Wang M."/>
            <person name="Shi J."/>
            <person name="Liu G."/>
            <person name="Liu J."/>
            <person name="Zhou H."/>
            <person name="Zhou W."/>
            <person name="Yu Q."/>
            <person name="An N."/>
            <person name="Chen Y."/>
            <person name="Cai Q."/>
            <person name="Wang B."/>
            <person name="Liu B."/>
            <person name="Min J."/>
            <person name="Huang Y."/>
            <person name="Wu H."/>
            <person name="Li Z."/>
            <person name="Zhang Y."/>
            <person name="Yin Y."/>
            <person name="Song W."/>
            <person name="Jiang J."/>
            <person name="Jackson S.A."/>
            <person name="Wing R.A."/>
            <person name="Wang J."/>
            <person name="Chen M."/>
        </authorList>
    </citation>
    <scope>NUCLEOTIDE SEQUENCE [LARGE SCALE GENOMIC DNA]</scope>
    <source>
        <strain evidence="1">cv. IRGC 101232</strain>
    </source>
</reference>
<dbReference type="Gramene" id="OB01G19850.1">
    <property type="protein sequence ID" value="OB01G19850.1"/>
    <property type="gene ID" value="OB01G19850"/>
</dbReference>
<dbReference type="HOGENOM" id="CLU_2783398_0_0_1"/>
<proteinExistence type="predicted"/>
<dbReference type="Proteomes" id="UP000006038">
    <property type="component" value="Chromosome 1"/>
</dbReference>
<accession>J3KYC9</accession>
<evidence type="ECO:0000313" key="2">
    <source>
        <dbReference type="Proteomes" id="UP000006038"/>
    </source>
</evidence>
<name>J3KYC9_ORYBR</name>
<protein>
    <submittedName>
        <fullName evidence="1">Uncharacterized protein</fullName>
    </submittedName>
</protein>